<keyword evidence="2" id="KW-1185">Reference proteome</keyword>
<dbReference type="AlphaFoldDB" id="A0A9P8N4K2"/>
<sequence>MAAAGEDRLHAGMLGYNPYATAEMEALAKVVQDGKSLAAATRAVDLASMTAREKDQYHVPKRGVVTLPPFDCVANRNPLPTGSGTLTYSERAHAMDSVWKNKGATAENASWLEQNMNYMLRLVDAEVKARHGGTSFTAVAETVNIIVVTGAANMNGVLSRRINLAQQLCKAREDLIRSKLQGEPLSLPICETDADGTPPPYRHLSIRSPSPTLHEPKLIATLPHVSDLMAPLAVVAQEQQVSH</sequence>
<dbReference type="Proteomes" id="UP000824596">
    <property type="component" value="Unassembled WGS sequence"/>
</dbReference>
<organism evidence="1 2">
    <name type="scientific">Hirsutella rhossiliensis</name>
    <dbReference type="NCBI Taxonomy" id="111463"/>
    <lineage>
        <taxon>Eukaryota</taxon>
        <taxon>Fungi</taxon>
        <taxon>Dikarya</taxon>
        <taxon>Ascomycota</taxon>
        <taxon>Pezizomycotina</taxon>
        <taxon>Sordariomycetes</taxon>
        <taxon>Hypocreomycetidae</taxon>
        <taxon>Hypocreales</taxon>
        <taxon>Ophiocordycipitaceae</taxon>
        <taxon>Hirsutella</taxon>
    </lineage>
</organism>
<dbReference type="RefSeq" id="XP_044725026.1">
    <property type="nucleotide sequence ID" value="XM_044858626.1"/>
</dbReference>
<gene>
    <name evidence="1" type="ORF">HRG_00155</name>
</gene>
<dbReference type="OrthoDB" id="4812032at2759"/>
<protein>
    <submittedName>
        <fullName evidence="1">Uncharacterized protein</fullName>
    </submittedName>
</protein>
<proteinExistence type="predicted"/>
<evidence type="ECO:0000313" key="1">
    <source>
        <dbReference type="EMBL" id="KAH0967513.1"/>
    </source>
</evidence>
<comment type="caution">
    <text evidence="1">The sequence shown here is derived from an EMBL/GenBank/DDBJ whole genome shotgun (WGS) entry which is preliminary data.</text>
</comment>
<name>A0A9P8N4K2_9HYPO</name>
<evidence type="ECO:0000313" key="2">
    <source>
        <dbReference type="Proteomes" id="UP000824596"/>
    </source>
</evidence>
<accession>A0A9P8N4K2</accession>
<dbReference type="GeneID" id="68349284"/>
<dbReference type="EMBL" id="JAIZPD010000001">
    <property type="protein sequence ID" value="KAH0967513.1"/>
    <property type="molecule type" value="Genomic_DNA"/>
</dbReference>
<reference evidence="1" key="1">
    <citation type="submission" date="2021-09" db="EMBL/GenBank/DDBJ databases">
        <title>A high-quality genome of the endoparasitic fungus Hirsutella rhossiliensis with a comparison of Hirsutella genomes reveals transposable elements contributing to genome size variation.</title>
        <authorList>
            <person name="Lin R."/>
            <person name="Jiao Y."/>
            <person name="Sun X."/>
            <person name="Ling J."/>
            <person name="Xie B."/>
            <person name="Cheng X."/>
        </authorList>
    </citation>
    <scope>NUCLEOTIDE SEQUENCE</scope>
    <source>
        <strain evidence="1">HR02</strain>
    </source>
</reference>